<evidence type="ECO:0000313" key="1">
    <source>
        <dbReference type="EMBL" id="SVA63434.1"/>
    </source>
</evidence>
<proteinExistence type="predicted"/>
<dbReference type="EMBL" id="UINC01014975">
    <property type="protein sequence ID" value="SVA63434.1"/>
    <property type="molecule type" value="Genomic_DNA"/>
</dbReference>
<reference evidence="1" key="1">
    <citation type="submission" date="2018-05" db="EMBL/GenBank/DDBJ databases">
        <authorList>
            <person name="Lanie J.A."/>
            <person name="Ng W.-L."/>
            <person name="Kazmierczak K.M."/>
            <person name="Andrzejewski T.M."/>
            <person name="Davidsen T.M."/>
            <person name="Wayne K.J."/>
            <person name="Tettelin H."/>
            <person name="Glass J.I."/>
            <person name="Rusch D."/>
            <person name="Podicherti R."/>
            <person name="Tsui H.-C.T."/>
            <person name="Winkler M.E."/>
        </authorList>
    </citation>
    <scope>NUCLEOTIDE SEQUENCE</scope>
</reference>
<organism evidence="1">
    <name type="scientific">marine metagenome</name>
    <dbReference type="NCBI Taxonomy" id="408172"/>
    <lineage>
        <taxon>unclassified sequences</taxon>
        <taxon>metagenomes</taxon>
        <taxon>ecological metagenomes</taxon>
    </lineage>
</organism>
<dbReference type="InterPro" id="IPR014710">
    <property type="entry name" value="RmlC-like_jellyroll"/>
</dbReference>
<name>A0A381XF91_9ZZZZ</name>
<accession>A0A381XF91</accession>
<gene>
    <name evidence="1" type="ORF">METZ01_LOCUS116288</name>
</gene>
<dbReference type="SUPFAM" id="SSF51182">
    <property type="entry name" value="RmlC-like cupins"/>
    <property type="match status" value="2"/>
</dbReference>
<dbReference type="Gene3D" id="2.60.120.10">
    <property type="entry name" value="Jelly Rolls"/>
    <property type="match status" value="1"/>
</dbReference>
<dbReference type="AlphaFoldDB" id="A0A381XF91"/>
<protein>
    <recommendedName>
        <fullName evidence="2">DUF4437 domain-containing protein</fullName>
    </recommendedName>
</protein>
<evidence type="ECO:0008006" key="2">
    <source>
        <dbReference type="Google" id="ProtNLM"/>
    </source>
</evidence>
<dbReference type="Pfam" id="PF14499">
    <property type="entry name" value="DUF4437"/>
    <property type="match status" value="1"/>
</dbReference>
<dbReference type="InterPro" id="IPR011051">
    <property type="entry name" value="RmlC_Cupin_sf"/>
</dbReference>
<dbReference type="InterPro" id="IPR028013">
    <property type="entry name" value="DUF4437"/>
</dbReference>
<sequence>MPRPHIEPYDERPAAYKRMTLPGFNKGMHYKVLSMDTDTGACSLKVKFESGYKLPPGMSYSELELFIVSGSITYGDKTYGEGYYFLIPPGVTMPAMKVSKGAVAIMFYNYGEPSFVASDEDHPLAERHRLSIINSMEDIHWMPGNRIVPSVASGCMLKLLKYDLHTEAHTFLYCMTPGFHQDNISYHDCCEESYHIWGTSWMMQFGDLPTGGYFWRPPYINHGAFASKHGIIAIGRTDAHLHNYFHHNPWSTPKENADRAAARLRRLRPSLYKWIRSPDGHNHFTDFEYPHYHDHDHDHD</sequence>